<dbReference type="PANTHER" id="PTHR23077:SF171">
    <property type="entry name" value="NUCLEAR VALOSIN-CONTAINING PROTEIN-LIKE"/>
    <property type="match status" value="1"/>
</dbReference>
<dbReference type="Gene3D" id="3.40.50.300">
    <property type="entry name" value="P-loop containing nucleotide triphosphate hydrolases"/>
    <property type="match status" value="1"/>
</dbReference>
<dbReference type="PANTHER" id="PTHR23077">
    <property type="entry name" value="AAA-FAMILY ATPASE"/>
    <property type="match status" value="1"/>
</dbReference>
<reference evidence="4" key="1">
    <citation type="submission" date="2020-05" db="UniProtKB">
        <authorList>
            <consortium name="EnsemblMetazoa"/>
        </authorList>
    </citation>
    <scope>IDENTIFICATION</scope>
    <source>
        <strain evidence="4">Jacobina</strain>
    </source>
</reference>
<dbReference type="InterPro" id="IPR050168">
    <property type="entry name" value="AAA_ATPase_domain"/>
</dbReference>
<organism evidence="4 5">
    <name type="scientific">Lutzomyia longipalpis</name>
    <name type="common">Sand fly</name>
    <dbReference type="NCBI Taxonomy" id="7200"/>
    <lineage>
        <taxon>Eukaryota</taxon>
        <taxon>Metazoa</taxon>
        <taxon>Ecdysozoa</taxon>
        <taxon>Arthropoda</taxon>
        <taxon>Hexapoda</taxon>
        <taxon>Insecta</taxon>
        <taxon>Pterygota</taxon>
        <taxon>Neoptera</taxon>
        <taxon>Endopterygota</taxon>
        <taxon>Diptera</taxon>
        <taxon>Nematocera</taxon>
        <taxon>Psychodoidea</taxon>
        <taxon>Psychodidae</taxon>
        <taxon>Lutzomyia</taxon>
        <taxon>Lutzomyia</taxon>
    </lineage>
</organism>
<evidence type="ECO:0000313" key="5">
    <source>
        <dbReference type="Proteomes" id="UP000092461"/>
    </source>
</evidence>
<dbReference type="InterPro" id="IPR041569">
    <property type="entry name" value="AAA_lid_3"/>
</dbReference>
<dbReference type="AlphaFoldDB" id="A0A1B0CVA7"/>
<sequence>MIDSAVLRPGRFDKILFVGIPRSNDRCDILKALTKELAVLTEGYTGADLAGLVRQAAMKAFKEYLLVSTDDSGDIKVTKDNFLQALSETKPSVSSE</sequence>
<keyword evidence="2" id="KW-0067">ATP-binding</keyword>
<accession>A0A1B0CVA7</accession>
<keyword evidence="1" id="KW-0547">Nucleotide-binding</keyword>
<dbReference type="Proteomes" id="UP000092461">
    <property type="component" value="Unassembled WGS sequence"/>
</dbReference>
<dbReference type="GO" id="GO:0016887">
    <property type="term" value="F:ATP hydrolysis activity"/>
    <property type="evidence" value="ECO:0007669"/>
    <property type="project" value="TreeGrafter"/>
</dbReference>
<name>A0A1B0CVA7_LUTLO</name>
<dbReference type="GO" id="GO:1990275">
    <property type="term" value="F:preribosome binding"/>
    <property type="evidence" value="ECO:0007669"/>
    <property type="project" value="TreeGrafter"/>
</dbReference>
<dbReference type="GO" id="GO:0003723">
    <property type="term" value="F:RNA binding"/>
    <property type="evidence" value="ECO:0007669"/>
    <property type="project" value="TreeGrafter"/>
</dbReference>
<dbReference type="GO" id="GO:0005524">
    <property type="term" value="F:ATP binding"/>
    <property type="evidence" value="ECO:0007669"/>
    <property type="project" value="UniProtKB-KW"/>
</dbReference>
<dbReference type="SUPFAM" id="SSF52540">
    <property type="entry name" value="P-loop containing nucleoside triphosphate hydrolases"/>
    <property type="match status" value="1"/>
</dbReference>
<evidence type="ECO:0000259" key="3">
    <source>
        <dbReference type="Pfam" id="PF17862"/>
    </source>
</evidence>
<keyword evidence="5" id="KW-1185">Reference proteome</keyword>
<proteinExistence type="predicted"/>
<dbReference type="EMBL" id="AJWK01030369">
    <property type="status" value="NOT_ANNOTATED_CDS"/>
    <property type="molecule type" value="Genomic_DNA"/>
</dbReference>
<dbReference type="InterPro" id="IPR027417">
    <property type="entry name" value="P-loop_NTPase"/>
</dbReference>
<dbReference type="GO" id="GO:0005634">
    <property type="term" value="C:nucleus"/>
    <property type="evidence" value="ECO:0007669"/>
    <property type="project" value="TreeGrafter"/>
</dbReference>
<dbReference type="GO" id="GO:0042254">
    <property type="term" value="P:ribosome biogenesis"/>
    <property type="evidence" value="ECO:0007669"/>
    <property type="project" value="TreeGrafter"/>
</dbReference>
<protein>
    <recommendedName>
        <fullName evidence="3">AAA ATPase AAA+ lid domain-containing protein</fullName>
    </recommendedName>
</protein>
<dbReference type="Gene3D" id="1.10.8.60">
    <property type="match status" value="1"/>
</dbReference>
<dbReference type="EnsemblMetazoa" id="LLOJ008892-RA">
    <property type="protein sequence ID" value="LLOJ008892-PA"/>
    <property type="gene ID" value="LLOJ008892"/>
</dbReference>
<evidence type="ECO:0000313" key="4">
    <source>
        <dbReference type="EnsemblMetazoa" id="LLOJ008892-PA"/>
    </source>
</evidence>
<feature type="domain" description="AAA ATPase AAA+ lid" evidence="3">
    <location>
        <begin position="35"/>
        <end position="69"/>
    </location>
</feature>
<evidence type="ECO:0000256" key="2">
    <source>
        <dbReference type="ARBA" id="ARBA00022840"/>
    </source>
</evidence>
<dbReference type="VEuPathDB" id="VectorBase:LLOJ008892"/>
<evidence type="ECO:0000256" key="1">
    <source>
        <dbReference type="ARBA" id="ARBA00022741"/>
    </source>
</evidence>
<dbReference type="Pfam" id="PF17862">
    <property type="entry name" value="AAA_lid_3"/>
    <property type="match status" value="1"/>
</dbReference>